<reference evidence="2" key="1">
    <citation type="submission" date="2014-11" db="EMBL/GenBank/DDBJ databases">
        <authorList>
            <person name="Amaro Gonzalez C."/>
        </authorList>
    </citation>
    <scope>NUCLEOTIDE SEQUENCE</scope>
</reference>
<dbReference type="AlphaFoldDB" id="A0A0E9WQ04"/>
<proteinExistence type="predicted"/>
<feature type="region of interest" description="Disordered" evidence="1">
    <location>
        <begin position="1"/>
        <end position="24"/>
    </location>
</feature>
<name>A0A0E9WQ04_ANGAN</name>
<sequence length="45" mass="5251">MSLRSGTRKETKSPTPLKLKNMSYPSMRSKSIFQTLLPSWTHRQN</sequence>
<evidence type="ECO:0000256" key="1">
    <source>
        <dbReference type="SAM" id="MobiDB-lite"/>
    </source>
</evidence>
<accession>A0A0E9WQ04</accession>
<protein>
    <submittedName>
        <fullName evidence="2">Uncharacterized protein</fullName>
    </submittedName>
</protein>
<reference evidence="2" key="2">
    <citation type="journal article" date="2015" name="Fish Shellfish Immunol.">
        <title>Early steps in the European eel (Anguilla anguilla)-Vibrio vulnificus interaction in the gills: Role of the RtxA13 toxin.</title>
        <authorList>
            <person name="Callol A."/>
            <person name="Pajuelo D."/>
            <person name="Ebbesson L."/>
            <person name="Teles M."/>
            <person name="MacKenzie S."/>
            <person name="Amaro C."/>
        </authorList>
    </citation>
    <scope>NUCLEOTIDE SEQUENCE</scope>
</reference>
<evidence type="ECO:0000313" key="2">
    <source>
        <dbReference type="EMBL" id="JAH92499.1"/>
    </source>
</evidence>
<organism evidence="2">
    <name type="scientific">Anguilla anguilla</name>
    <name type="common">European freshwater eel</name>
    <name type="synonym">Muraena anguilla</name>
    <dbReference type="NCBI Taxonomy" id="7936"/>
    <lineage>
        <taxon>Eukaryota</taxon>
        <taxon>Metazoa</taxon>
        <taxon>Chordata</taxon>
        <taxon>Craniata</taxon>
        <taxon>Vertebrata</taxon>
        <taxon>Euteleostomi</taxon>
        <taxon>Actinopterygii</taxon>
        <taxon>Neopterygii</taxon>
        <taxon>Teleostei</taxon>
        <taxon>Anguilliformes</taxon>
        <taxon>Anguillidae</taxon>
        <taxon>Anguilla</taxon>
    </lineage>
</organism>
<dbReference type="EMBL" id="GBXM01016078">
    <property type="protein sequence ID" value="JAH92499.1"/>
    <property type="molecule type" value="Transcribed_RNA"/>
</dbReference>